<feature type="transmembrane region" description="Helical" evidence="1">
    <location>
        <begin position="83"/>
        <end position="101"/>
    </location>
</feature>
<keyword evidence="3" id="KW-1185">Reference proteome</keyword>
<dbReference type="PANTHER" id="PTHR38468:SF1">
    <property type="entry name" value="SLL0939 PROTEIN"/>
    <property type="match status" value="1"/>
</dbReference>
<dbReference type="KEGG" id="mefw:F1737_08645"/>
<dbReference type="InterPro" id="IPR012427">
    <property type="entry name" value="DUF1622"/>
</dbReference>
<evidence type="ECO:0000256" key="1">
    <source>
        <dbReference type="SAM" id="Phobius"/>
    </source>
</evidence>
<gene>
    <name evidence="2" type="ORF">F1737_08645</name>
</gene>
<sequence>MDFPLLLEIARIFSYFFEFIGAALIVYGGLKATIKVILLELRRKDYIYNQIRIEFTGKIVFGLEFLIAADLLATLMTPTLEELGILASVVVIRTILGYFLSKEATEFKLE</sequence>
<name>A0AA97I3I5_9EURY</name>
<organism evidence="2 3">
    <name type="scientific">Methanochimaera problematica</name>
    <dbReference type="NCBI Taxonomy" id="2609417"/>
    <lineage>
        <taxon>Archaea</taxon>
        <taxon>Methanobacteriati</taxon>
        <taxon>Methanobacteriota</taxon>
        <taxon>Stenosarchaea group</taxon>
        <taxon>Methanomicrobia</taxon>
        <taxon>Methanomicrobiales</taxon>
        <taxon>Methanomicrobiaceae</taxon>
        <taxon>Methanochimaera</taxon>
    </lineage>
</organism>
<keyword evidence="1" id="KW-0472">Membrane</keyword>
<dbReference type="EMBL" id="CP043875">
    <property type="protein sequence ID" value="WOF16753.1"/>
    <property type="molecule type" value="Genomic_DNA"/>
</dbReference>
<keyword evidence="1" id="KW-0812">Transmembrane</keyword>
<evidence type="ECO:0000313" key="2">
    <source>
        <dbReference type="EMBL" id="WOF16753.1"/>
    </source>
</evidence>
<dbReference type="Proteomes" id="UP001301797">
    <property type="component" value="Chromosome"/>
</dbReference>
<dbReference type="PANTHER" id="PTHR38468">
    <property type="entry name" value="SLL0939 PROTEIN"/>
    <property type="match status" value="1"/>
</dbReference>
<dbReference type="Pfam" id="PF07784">
    <property type="entry name" value="DUF1622"/>
    <property type="match status" value="1"/>
</dbReference>
<feature type="transmembrane region" description="Helical" evidence="1">
    <location>
        <begin position="55"/>
        <end position="77"/>
    </location>
</feature>
<keyword evidence="1" id="KW-1133">Transmembrane helix</keyword>
<dbReference type="AlphaFoldDB" id="A0AA97I3I5"/>
<protein>
    <submittedName>
        <fullName evidence="2">DUF1622 domain-containing protein</fullName>
    </submittedName>
</protein>
<proteinExistence type="predicted"/>
<accession>A0AA97I3I5</accession>
<reference evidence="2 3" key="1">
    <citation type="submission" date="2019-09" db="EMBL/GenBank/DDBJ databases">
        <title>The complete genome of Methanoplanus sp. FWC-SCC4.</title>
        <authorList>
            <person name="Chen S.-C."/>
            <person name="Zhou Y.-Z."/>
            <person name="Lai M.-C."/>
        </authorList>
    </citation>
    <scope>NUCLEOTIDE SEQUENCE [LARGE SCALE GENOMIC DNA]</scope>
    <source>
        <strain evidence="2 3">FWC-SCC4</strain>
    </source>
</reference>
<feature type="transmembrane region" description="Helical" evidence="1">
    <location>
        <begin position="12"/>
        <end position="34"/>
    </location>
</feature>
<dbReference type="GeneID" id="85230226"/>
<evidence type="ECO:0000313" key="3">
    <source>
        <dbReference type="Proteomes" id="UP001301797"/>
    </source>
</evidence>
<dbReference type="RefSeq" id="WP_317136179.1">
    <property type="nucleotide sequence ID" value="NZ_CP043875.1"/>
</dbReference>